<dbReference type="Proteomes" id="UP000663862">
    <property type="component" value="Unassembled WGS sequence"/>
</dbReference>
<accession>A0A820PWT3</accession>
<name>A0A820PWT3_9BILA</name>
<organism evidence="1 2">
    <name type="scientific">Rotaria socialis</name>
    <dbReference type="NCBI Taxonomy" id="392032"/>
    <lineage>
        <taxon>Eukaryota</taxon>
        <taxon>Metazoa</taxon>
        <taxon>Spiralia</taxon>
        <taxon>Gnathifera</taxon>
        <taxon>Rotifera</taxon>
        <taxon>Eurotatoria</taxon>
        <taxon>Bdelloidea</taxon>
        <taxon>Philodinida</taxon>
        <taxon>Philodinidae</taxon>
        <taxon>Rotaria</taxon>
    </lineage>
</organism>
<proteinExistence type="predicted"/>
<reference evidence="1" key="1">
    <citation type="submission" date="2021-02" db="EMBL/GenBank/DDBJ databases">
        <authorList>
            <person name="Nowell W R."/>
        </authorList>
    </citation>
    <scope>NUCLEOTIDE SEQUENCE</scope>
</reference>
<gene>
    <name evidence="1" type="ORF">TSG867_LOCUS13741</name>
</gene>
<dbReference type="EMBL" id="CAJOBQ010000743">
    <property type="protein sequence ID" value="CAF4411195.1"/>
    <property type="molecule type" value="Genomic_DNA"/>
</dbReference>
<dbReference type="AlphaFoldDB" id="A0A820PWT3"/>
<sequence length="332" mass="37009">MSSTETILVLLELRSKPVQIMPETISPRFGATYLIQRTKSAAPTFRYKSTAPTSPPKTPREPTVVLNIDKNCPVHGSQGKCICRSFVADDDLKNSELLHRNGHYIEQIGDNNANNNDTVSSKIRPFTNNPALPHTQRDIVGNNLSFNSQSQAHGWNNIDNEQLGPLAVYRDALKQNLTSSARMNSSTVPKMHFGRSGGHWPHIKATNTHSAANLMFIDGTIGSDNSFKYAMPRFGCTPLSRQNSFASPSNQDLPNKTPNITAASLDSMTWSATEQLNHRPSLSQYSNRYERHAKDGFSYWPTDINYKKPRCKPGTTGTYKRWLGLSDSILKL</sequence>
<comment type="caution">
    <text evidence="1">The sequence shown here is derived from an EMBL/GenBank/DDBJ whole genome shotgun (WGS) entry which is preliminary data.</text>
</comment>
<evidence type="ECO:0000313" key="2">
    <source>
        <dbReference type="Proteomes" id="UP000663862"/>
    </source>
</evidence>
<evidence type="ECO:0000313" key="1">
    <source>
        <dbReference type="EMBL" id="CAF4411195.1"/>
    </source>
</evidence>
<protein>
    <submittedName>
        <fullName evidence="1">Uncharacterized protein</fullName>
    </submittedName>
</protein>